<evidence type="ECO:0000256" key="2">
    <source>
        <dbReference type="ARBA" id="ARBA00022692"/>
    </source>
</evidence>
<dbReference type="GO" id="GO:0016020">
    <property type="term" value="C:membrane"/>
    <property type="evidence" value="ECO:0007669"/>
    <property type="project" value="UniProtKB-SubCell"/>
</dbReference>
<dbReference type="PROSITE" id="PS50262">
    <property type="entry name" value="G_PROTEIN_RECEP_F1_2"/>
    <property type="match status" value="1"/>
</dbReference>
<protein>
    <recommendedName>
        <fullName evidence="6">G-protein coupled receptors family 1 profile domain-containing protein</fullName>
    </recommendedName>
</protein>
<keyword evidence="8" id="KW-1185">Reference proteome</keyword>
<gene>
    <name evidence="7" type="ORF">ACEWY4_008142</name>
</gene>
<feature type="transmembrane region" description="Helical" evidence="5">
    <location>
        <begin position="190"/>
        <end position="210"/>
    </location>
</feature>
<dbReference type="FunFam" id="1.20.1070.10:FF:000096">
    <property type="entry name" value="Odorant receptor 131-2"/>
    <property type="match status" value="1"/>
</dbReference>
<evidence type="ECO:0000256" key="1">
    <source>
        <dbReference type="ARBA" id="ARBA00004370"/>
    </source>
</evidence>
<feature type="transmembrane region" description="Helical" evidence="5">
    <location>
        <begin position="85"/>
        <end position="118"/>
    </location>
</feature>
<keyword evidence="2 5" id="KW-0812">Transmembrane</keyword>
<dbReference type="AlphaFoldDB" id="A0ABD1KA71"/>
<dbReference type="Pfam" id="PF00001">
    <property type="entry name" value="7tm_1"/>
    <property type="match status" value="1"/>
</dbReference>
<dbReference type="InterPro" id="IPR017452">
    <property type="entry name" value="GPCR_Rhodpsn_7TM"/>
</dbReference>
<feature type="transmembrane region" description="Helical" evidence="5">
    <location>
        <begin position="23"/>
        <end position="45"/>
    </location>
</feature>
<evidence type="ECO:0000256" key="3">
    <source>
        <dbReference type="ARBA" id="ARBA00022989"/>
    </source>
</evidence>
<dbReference type="PRINTS" id="PR00237">
    <property type="entry name" value="GPCRRHODOPSN"/>
</dbReference>
<accession>A0ABD1KA71</accession>
<dbReference type="InterPro" id="IPR052921">
    <property type="entry name" value="GPCR1_Superfamily_Member"/>
</dbReference>
<dbReference type="EMBL" id="JBHFQA010000007">
    <property type="protein sequence ID" value="KAL2095994.1"/>
    <property type="molecule type" value="Genomic_DNA"/>
</dbReference>
<dbReference type="SUPFAM" id="SSF81321">
    <property type="entry name" value="Family A G protein-coupled receptor-like"/>
    <property type="match status" value="1"/>
</dbReference>
<evidence type="ECO:0000259" key="6">
    <source>
        <dbReference type="PROSITE" id="PS50262"/>
    </source>
</evidence>
<keyword evidence="3 5" id="KW-1133">Transmembrane helix</keyword>
<name>A0ABD1KA71_9TELE</name>
<evidence type="ECO:0000313" key="7">
    <source>
        <dbReference type="EMBL" id="KAL2095994.1"/>
    </source>
</evidence>
<evidence type="ECO:0000313" key="8">
    <source>
        <dbReference type="Proteomes" id="UP001591681"/>
    </source>
</evidence>
<dbReference type="PANTHER" id="PTHR26451:SF886">
    <property type="entry name" value="GROWTH HORMONE SECRETAGOGUE RECEPTOR TYPE 1-LIKE-RELATED"/>
    <property type="match status" value="1"/>
</dbReference>
<sequence>MQNDTGSNAVIVNYFSRTLNEKILLVQVLVGIFLYVNSLMIFTFLKKEAFRTDTRYVLFAQTLFMDSFLMILTDLALIGNYFQFPIPWIPCCVFCFLMSWLSLVTPLTLAAMCLERYVAICMPLRHADISSPRNRRRGLAIIWVISTLLPTFTVVSFISLVPPTLLLTYVVCSIEMMYVQAWLNHAHNAILLLYFSVMFIIIVFTYMSIFKAAQAASSDNKKSTHKGLRTIILHAFQLLLCLAQFVCPFVEMAILKIDFMLFINFRYSHFIVFLIAPRCLSPLIYGLRDEKFYVVLRHYAFFGLDTVVLSLLSSENIKFRGRAKTGPLQS</sequence>
<dbReference type="InterPro" id="IPR000276">
    <property type="entry name" value="GPCR_Rhodpsn"/>
</dbReference>
<dbReference type="CDD" id="cd00637">
    <property type="entry name" value="7tm_classA_rhodopsin-like"/>
    <property type="match status" value="1"/>
</dbReference>
<evidence type="ECO:0000256" key="4">
    <source>
        <dbReference type="ARBA" id="ARBA00023136"/>
    </source>
</evidence>
<dbReference type="PANTHER" id="PTHR26451">
    <property type="entry name" value="G_PROTEIN_RECEP_F1_2 DOMAIN-CONTAINING PROTEIN"/>
    <property type="match status" value="1"/>
</dbReference>
<feature type="transmembrane region" description="Helical" evidence="5">
    <location>
        <begin position="267"/>
        <end position="286"/>
    </location>
</feature>
<feature type="domain" description="G-protein coupled receptors family 1 profile" evidence="6">
    <location>
        <begin position="36"/>
        <end position="285"/>
    </location>
</feature>
<feature type="transmembrane region" description="Helical" evidence="5">
    <location>
        <begin position="57"/>
        <end position="79"/>
    </location>
</feature>
<comment type="subcellular location">
    <subcellularLocation>
        <location evidence="1">Membrane</location>
    </subcellularLocation>
</comment>
<feature type="transmembrane region" description="Helical" evidence="5">
    <location>
        <begin position="139"/>
        <end position="160"/>
    </location>
</feature>
<feature type="transmembrane region" description="Helical" evidence="5">
    <location>
        <begin position="230"/>
        <end position="255"/>
    </location>
</feature>
<reference evidence="7 8" key="1">
    <citation type="submission" date="2024-09" db="EMBL/GenBank/DDBJ databases">
        <title>A chromosome-level genome assembly of Gray's grenadier anchovy, Coilia grayii.</title>
        <authorList>
            <person name="Fu Z."/>
        </authorList>
    </citation>
    <scope>NUCLEOTIDE SEQUENCE [LARGE SCALE GENOMIC DNA]</scope>
    <source>
        <strain evidence="7">G4</strain>
        <tissue evidence="7">Muscle</tissue>
    </source>
</reference>
<dbReference type="Gene3D" id="1.20.1070.10">
    <property type="entry name" value="Rhodopsin 7-helix transmembrane proteins"/>
    <property type="match status" value="1"/>
</dbReference>
<keyword evidence="4 5" id="KW-0472">Membrane</keyword>
<evidence type="ECO:0000256" key="5">
    <source>
        <dbReference type="SAM" id="Phobius"/>
    </source>
</evidence>
<organism evidence="7 8">
    <name type="scientific">Coilia grayii</name>
    <name type="common">Gray's grenadier anchovy</name>
    <dbReference type="NCBI Taxonomy" id="363190"/>
    <lineage>
        <taxon>Eukaryota</taxon>
        <taxon>Metazoa</taxon>
        <taxon>Chordata</taxon>
        <taxon>Craniata</taxon>
        <taxon>Vertebrata</taxon>
        <taxon>Euteleostomi</taxon>
        <taxon>Actinopterygii</taxon>
        <taxon>Neopterygii</taxon>
        <taxon>Teleostei</taxon>
        <taxon>Clupei</taxon>
        <taxon>Clupeiformes</taxon>
        <taxon>Clupeoidei</taxon>
        <taxon>Engraulidae</taxon>
        <taxon>Coilinae</taxon>
        <taxon>Coilia</taxon>
    </lineage>
</organism>
<proteinExistence type="predicted"/>
<dbReference type="Proteomes" id="UP001591681">
    <property type="component" value="Unassembled WGS sequence"/>
</dbReference>
<comment type="caution">
    <text evidence="7">The sequence shown here is derived from an EMBL/GenBank/DDBJ whole genome shotgun (WGS) entry which is preliminary data.</text>
</comment>